<dbReference type="AlphaFoldDB" id="A0A2X0MHZ9"/>
<feature type="compositionally biased region" description="Basic and acidic residues" evidence="1">
    <location>
        <begin position="1"/>
        <end position="23"/>
    </location>
</feature>
<reference evidence="3" key="1">
    <citation type="submission" date="2016-10" db="EMBL/GenBank/DDBJ databases">
        <authorList>
            <person name="Jeantristanb JTB J.-T."/>
            <person name="Ricardo R."/>
        </authorList>
    </citation>
    <scope>NUCLEOTIDE SEQUENCE [LARGE SCALE GENOMIC DNA]</scope>
</reference>
<evidence type="ECO:0000313" key="3">
    <source>
        <dbReference type="Proteomes" id="UP000249723"/>
    </source>
</evidence>
<organism evidence="2 3">
    <name type="scientific">Microbotryum saponariae</name>
    <dbReference type="NCBI Taxonomy" id="289078"/>
    <lineage>
        <taxon>Eukaryota</taxon>
        <taxon>Fungi</taxon>
        <taxon>Dikarya</taxon>
        <taxon>Basidiomycota</taxon>
        <taxon>Pucciniomycotina</taxon>
        <taxon>Microbotryomycetes</taxon>
        <taxon>Microbotryales</taxon>
        <taxon>Microbotryaceae</taxon>
        <taxon>Microbotryum</taxon>
    </lineage>
</organism>
<feature type="region of interest" description="Disordered" evidence="1">
    <location>
        <begin position="139"/>
        <end position="168"/>
    </location>
</feature>
<dbReference type="OrthoDB" id="3365310at2759"/>
<name>A0A2X0MHZ9_9BASI</name>
<proteinExistence type="predicted"/>
<accession>A0A2X0MHZ9</accession>
<sequence length="237" mass="26731">MLFERKTVSGYPKDDQTTGRGEDPSSAVDVPHLQQRSDRQSGYESQLVEIMHPHSHVISSAEQASFKEMGRLGIETIRKNLEKLEEDYIAYLRTSTTSPFPPLLFAHSTSTLLAETYVSSHPLSGMVLCSPPSLSDFGRFDPFHPSQKQRQDLETAATSASSTPLGPTQDLFNYEPGFPIAITLPHSTAPSSPLHERHRLLRDFGDDGEENVEAWIEGPIEEQNWQRVMDWMDENRF</sequence>
<evidence type="ECO:0000256" key="1">
    <source>
        <dbReference type="SAM" id="MobiDB-lite"/>
    </source>
</evidence>
<feature type="compositionally biased region" description="Polar residues" evidence="1">
    <location>
        <begin position="156"/>
        <end position="166"/>
    </location>
</feature>
<feature type="region of interest" description="Disordered" evidence="1">
    <location>
        <begin position="1"/>
        <end position="43"/>
    </location>
</feature>
<evidence type="ECO:0000313" key="2">
    <source>
        <dbReference type="EMBL" id="SCZ93930.1"/>
    </source>
</evidence>
<gene>
    <name evidence="2" type="ORF">BZ3500_MVSOF-1268-A1-R1_CHR6-3G08997</name>
</gene>
<keyword evidence="3" id="KW-1185">Reference proteome</keyword>
<dbReference type="Proteomes" id="UP000249723">
    <property type="component" value="Unassembled WGS sequence"/>
</dbReference>
<protein>
    <submittedName>
        <fullName evidence="2">BZ3500_MvSof-1268-A1-R1_Chr6-3g08997 protein</fullName>
    </submittedName>
</protein>
<dbReference type="EMBL" id="FMWP01000048">
    <property type="protein sequence ID" value="SCZ93930.1"/>
    <property type="molecule type" value="Genomic_DNA"/>
</dbReference>